<feature type="region of interest" description="Disordered" evidence="1">
    <location>
        <begin position="54"/>
        <end position="76"/>
    </location>
</feature>
<gene>
    <name evidence="2" type="ORF">E1286_09910</name>
</gene>
<organism evidence="2 3">
    <name type="scientific">Nonomuraea terrae</name>
    <dbReference type="NCBI Taxonomy" id="2530383"/>
    <lineage>
        <taxon>Bacteria</taxon>
        <taxon>Bacillati</taxon>
        <taxon>Actinomycetota</taxon>
        <taxon>Actinomycetes</taxon>
        <taxon>Streptosporangiales</taxon>
        <taxon>Streptosporangiaceae</taxon>
        <taxon>Nonomuraea</taxon>
    </lineage>
</organism>
<name>A0A4R4Z6Q6_9ACTN</name>
<reference evidence="2 3" key="1">
    <citation type="submission" date="2019-03" db="EMBL/GenBank/DDBJ databases">
        <title>Draft genome sequences of novel Actinobacteria.</title>
        <authorList>
            <person name="Sahin N."/>
            <person name="Ay H."/>
            <person name="Saygin H."/>
        </authorList>
    </citation>
    <scope>NUCLEOTIDE SEQUENCE [LARGE SCALE GENOMIC DNA]</scope>
    <source>
        <strain evidence="2 3">CH32</strain>
    </source>
</reference>
<feature type="region of interest" description="Disordered" evidence="1">
    <location>
        <begin position="1"/>
        <end position="29"/>
    </location>
</feature>
<dbReference type="AlphaFoldDB" id="A0A4R4Z6Q6"/>
<evidence type="ECO:0000256" key="1">
    <source>
        <dbReference type="SAM" id="MobiDB-lite"/>
    </source>
</evidence>
<evidence type="ECO:0000313" key="2">
    <source>
        <dbReference type="EMBL" id="TDD51812.1"/>
    </source>
</evidence>
<dbReference type="Proteomes" id="UP000295302">
    <property type="component" value="Unassembled WGS sequence"/>
</dbReference>
<dbReference type="EMBL" id="SMKQ01000019">
    <property type="protein sequence ID" value="TDD51812.1"/>
    <property type="molecule type" value="Genomic_DNA"/>
</dbReference>
<evidence type="ECO:0000313" key="3">
    <source>
        <dbReference type="Proteomes" id="UP000295302"/>
    </source>
</evidence>
<comment type="caution">
    <text evidence="2">The sequence shown here is derived from an EMBL/GenBank/DDBJ whole genome shotgun (WGS) entry which is preliminary data.</text>
</comment>
<accession>A0A4R4Z6Q6</accession>
<keyword evidence="3" id="KW-1185">Reference proteome</keyword>
<protein>
    <submittedName>
        <fullName evidence="2">Uncharacterized protein</fullName>
    </submittedName>
</protein>
<sequence>MVDDKKRDDKKRDEDKWKWDKRDVGDDGGWERDNWWPFRDDVEPDNTIVRDIYFDDNGEVSTDEPNTYGDNEYSGR</sequence>
<proteinExistence type="predicted"/>